<sequence length="107" mass="12432">MSRFIRDTDFYNARCSSRLNDSHDAIEEDELTEELPMRTPGDGMETESVASGMKRDRICDTFWDTDEGGYSESESDVSDLNKKMLRCQLQRHAHRGTLLVRGRERLR</sequence>
<reference evidence="2" key="1">
    <citation type="journal article" date="2019" name="bioRxiv">
        <title>The Genome of the Zebra Mussel, Dreissena polymorpha: A Resource for Invasive Species Research.</title>
        <authorList>
            <person name="McCartney M.A."/>
            <person name="Auch B."/>
            <person name="Kono T."/>
            <person name="Mallez S."/>
            <person name="Zhang Y."/>
            <person name="Obille A."/>
            <person name="Becker A."/>
            <person name="Abrahante J.E."/>
            <person name="Garbe J."/>
            <person name="Badalamenti J.P."/>
            <person name="Herman A."/>
            <person name="Mangelson H."/>
            <person name="Liachko I."/>
            <person name="Sullivan S."/>
            <person name="Sone E.D."/>
            <person name="Koren S."/>
            <person name="Silverstein K.A.T."/>
            <person name="Beckman K.B."/>
            <person name="Gohl D.M."/>
        </authorList>
    </citation>
    <scope>NUCLEOTIDE SEQUENCE</scope>
    <source>
        <strain evidence="2">Duluth1</strain>
        <tissue evidence="2">Whole animal</tissue>
    </source>
</reference>
<protein>
    <submittedName>
        <fullName evidence="2">Uncharacterized protein</fullName>
    </submittedName>
</protein>
<feature type="region of interest" description="Disordered" evidence="1">
    <location>
        <begin position="22"/>
        <end position="51"/>
    </location>
</feature>
<accession>A0A9D4GTB5</accession>
<keyword evidence="3" id="KW-1185">Reference proteome</keyword>
<evidence type="ECO:0000313" key="3">
    <source>
        <dbReference type="Proteomes" id="UP000828390"/>
    </source>
</evidence>
<organism evidence="2 3">
    <name type="scientific">Dreissena polymorpha</name>
    <name type="common">Zebra mussel</name>
    <name type="synonym">Mytilus polymorpha</name>
    <dbReference type="NCBI Taxonomy" id="45954"/>
    <lineage>
        <taxon>Eukaryota</taxon>
        <taxon>Metazoa</taxon>
        <taxon>Spiralia</taxon>
        <taxon>Lophotrochozoa</taxon>
        <taxon>Mollusca</taxon>
        <taxon>Bivalvia</taxon>
        <taxon>Autobranchia</taxon>
        <taxon>Heteroconchia</taxon>
        <taxon>Euheterodonta</taxon>
        <taxon>Imparidentia</taxon>
        <taxon>Neoheterodontei</taxon>
        <taxon>Myida</taxon>
        <taxon>Dreissenoidea</taxon>
        <taxon>Dreissenidae</taxon>
        <taxon>Dreissena</taxon>
    </lineage>
</organism>
<name>A0A9D4GTB5_DREPO</name>
<gene>
    <name evidence="2" type="ORF">DPMN_124321</name>
</gene>
<proteinExistence type="predicted"/>
<dbReference type="Proteomes" id="UP000828390">
    <property type="component" value="Unassembled WGS sequence"/>
</dbReference>
<reference evidence="2" key="2">
    <citation type="submission" date="2020-11" db="EMBL/GenBank/DDBJ databases">
        <authorList>
            <person name="McCartney M.A."/>
            <person name="Auch B."/>
            <person name="Kono T."/>
            <person name="Mallez S."/>
            <person name="Becker A."/>
            <person name="Gohl D.M."/>
            <person name="Silverstein K.A.T."/>
            <person name="Koren S."/>
            <person name="Bechman K.B."/>
            <person name="Herman A."/>
            <person name="Abrahante J.E."/>
            <person name="Garbe J."/>
        </authorList>
    </citation>
    <scope>NUCLEOTIDE SEQUENCE</scope>
    <source>
        <strain evidence="2">Duluth1</strain>
        <tissue evidence="2">Whole animal</tissue>
    </source>
</reference>
<comment type="caution">
    <text evidence="2">The sequence shown here is derived from an EMBL/GenBank/DDBJ whole genome shotgun (WGS) entry which is preliminary data.</text>
</comment>
<dbReference type="EMBL" id="JAIWYP010000005">
    <property type="protein sequence ID" value="KAH3822537.1"/>
    <property type="molecule type" value="Genomic_DNA"/>
</dbReference>
<evidence type="ECO:0000256" key="1">
    <source>
        <dbReference type="SAM" id="MobiDB-lite"/>
    </source>
</evidence>
<dbReference type="AlphaFoldDB" id="A0A9D4GTB5"/>
<evidence type="ECO:0000313" key="2">
    <source>
        <dbReference type="EMBL" id="KAH3822537.1"/>
    </source>
</evidence>